<feature type="transmembrane region" description="Helical" evidence="1">
    <location>
        <begin position="53"/>
        <end position="72"/>
    </location>
</feature>
<evidence type="ECO:0000256" key="1">
    <source>
        <dbReference type="SAM" id="Phobius"/>
    </source>
</evidence>
<evidence type="ECO:0000313" key="2">
    <source>
        <dbReference type="EMBL" id="MFD1247234.1"/>
    </source>
</evidence>
<evidence type="ECO:0000313" key="3">
    <source>
        <dbReference type="Proteomes" id="UP001597229"/>
    </source>
</evidence>
<dbReference type="EMBL" id="JBHTLX010000007">
    <property type="protein sequence ID" value="MFD1247234.1"/>
    <property type="molecule type" value="Genomic_DNA"/>
</dbReference>
<gene>
    <name evidence="2" type="ORF">ACFQ3F_05500</name>
</gene>
<feature type="transmembrane region" description="Helical" evidence="1">
    <location>
        <begin position="6"/>
        <end position="32"/>
    </location>
</feature>
<name>A0ABW3VWZ5_9ACTN</name>
<reference evidence="3" key="1">
    <citation type="journal article" date="2019" name="Int. J. Syst. Evol. Microbiol.">
        <title>The Global Catalogue of Microorganisms (GCM) 10K type strain sequencing project: providing services to taxonomists for standard genome sequencing and annotation.</title>
        <authorList>
            <consortium name="The Broad Institute Genomics Platform"/>
            <consortium name="The Broad Institute Genome Sequencing Center for Infectious Disease"/>
            <person name="Wu L."/>
            <person name="Ma J."/>
        </authorList>
    </citation>
    <scope>NUCLEOTIDE SEQUENCE [LARGE SCALE GENOMIC DNA]</scope>
    <source>
        <strain evidence="3">CCUG 52478</strain>
    </source>
</reference>
<protein>
    <submittedName>
        <fullName evidence="2">Uncharacterized protein</fullName>
    </submittedName>
</protein>
<keyword evidence="1" id="KW-0812">Transmembrane</keyword>
<keyword evidence="1" id="KW-1133">Transmembrane helix</keyword>
<accession>A0ABW3VWZ5</accession>
<dbReference type="Proteomes" id="UP001597229">
    <property type="component" value="Unassembled WGS sequence"/>
</dbReference>
<comment type="caution">
    <text evidence="2">The sequence shown here is derived from an EMBL/GenBank/DDBJ whole genome shotgun (WGS) entry which is preliminary data.</text>
</comment>
<organism evidence="2 3">
    <name type="scientific">Nocardioides ginsengisoli</name>
    <dbReference type="NCBI Taxonomy" id="363868"/>
    <lineage>
        <taxon>Bacteria</taxon>
        <taxon>Bacillati</taxon>
        <taxon>Actinomycetota</taxon>
        <taxon>Actinomycetes</taxon>
        <taxon>Propionibacteriales</taxon>
        <taxon>Nocardioidaceae</taxon>
        <taxon>Nocardioides</taxon>
    </lineage>
</organism>
<dbReference type="RefSeq" id="WP_367920476.1">
    <property type="nucleotide sequence ID" value="NZ_BAABAC010000032.1"/>
</dbReference>
<sequence>MTATDLGTFLLVEGALVTGLCLARIICLRLVALDAAPAPVRSWIERGTRLVPAVLALAVATVVVGAVIRIVAS</sequence>
<keyword evidence="3" id="KW-1185">Reference proteome</keyword>
<proteinExistence type="predicted"/>
<keyword evidence="1" id="KW-0472">Membrane</keyword>